<keyword evidence="3" id="KW-1185">Reference proteome</keyword>
<dbReference type="Pfam" id="PF12102">
    <property type="entry name" value="MrcB_N"/>
    <property type="match status" value="1"/>
</dbReference>
<organism evidence="2 3">
    <name type="scientific">Rouxiella chamberiensis</name>
    <dbReference type="NCBI Taxonomy" id="1513468"/>
    <lineage>
        <taxon>Bacteria</taxon>
        <taxon>Pseudomonadati</taxon>
        <taxon>Pseudomonadota</taxon>
        <taxon>Gammaproteobacteria</taxon>
        <taxon>Enterobacterales</taxon>
        <taxon>Yersiniaceae</taxon>
        <taxon>Rouxiella</taxon>
    </lineage>
</organism>
<sequence length="98" mass="11084">MQLQKILQDFMQGWVQASKEPFTAHPTATLFRQDFCAKIAAIVKAFDPLYEVKASVGAGNWANVLGYQSSIQKLPTQPKKGFIRFISLTRMAQVFIYL</sequence>
<evidence type="ECO:0000313" key="2">
    <source>
        <dbReference type="EMBL" id="WAT00548.1"/>
    </source>
</evidence>
<protein>
    <submittedName>
        <fullName evidence="2">DUF3578 domain-containing protein</fullName>
    </submittedName>
</protein>
<gene>
    <name evidence="2" type="ORF">O1V66_16905</name>
</gene>
<feature type="domain" description="Type IV methyl-directed restriction enzyme EcoKMcrB subunit DNA-binding" evidence="1">
    <location>
        <begin position="11"/>
        <end position="64"/>
    </location>
</feature>
<proteinExistence type="predicted"/>
<dbReference type="Proteomes" id="UP001164712">
    <property type="component" value="Chromosome"/>
</dbReference>
<dbReference type="RefSeq" id="WP_269127910.1">
    <property type="nucleotide sequence ID" value="NZ_CP114058.1"/>
</dbReference>
<evidence type="ECO:0000259" key="1">
    <source>
        <dbReference type="Pfam" id="PF12102"/>
    </source>
</evidence>
<dbReference type="InterPro" id="IPR021961">
    <property type="entry name" value="McrB_DNA-bd"/>
</dbReference>
<evidence type="ECO:0000313" key="3">
    <source>
        <dbReference type="Proteomes" id="UP001164712"/>
    </source>
</evidence>
<name>A0ABY7HMS8_9GAMM</name>
<accession>A0ABY7HMS8</accession>
<reference evidence="2" key="1">
    <citation type="submission" date="2022-12" db="EMBL/GenBank/DDBJ databases">
        <title>Complete genome sequence of an Australian strain of Rouxiella badensis DAR84756 and resolution of the R. badensis DSM100043 and R. chamberiensis DSM28324 genomes.</title>
        <authorList>
            <person name="Paul S."/>
            <person name="Anderson P.J."/>
            <person name="Maynard G."/>
            <person name="Dyall-Smith M."/>
            <person name="Kudinha T."/>
        </authorList>
    </citation>
    <scope>NUCLEOTIDE SEQUENCE</scope>
    <source>
        <strain evidence="2">DSM 28324</strain>
    </source>
</reference>
<dbReference type="EMBL" id="CP114058">
    <property type="protein sequence ID" value="WAT00548.1"/>
    <property type="molecule type" value="Genomic_DNA"/>
</dbReference>